<name>A0A6J4IB46_9ACTN</name>
<dbReference type="GO" id="GO:0008113">
    <property type="term" value="F:peptide-methionine (S)-S-oxide reductase activity"/>
    <property type="evidence" value="ECO:0007669"/>
    <property type="project" value="UniProtKB-EC"/>
</dbReference>
<protein>
    <submittedName>
        <fullName evidence="2">Peptide-methionine (S)-S-oxide reductase MsrA</fullName>
        <ecNumber evidence="2">1.8.4.11</ecNumber>
    </submittedName>
</protein>
<feature type="non-terminal residue" evidence="2">
    <location>
        <position position="217"/>
    </location>
</feature>
<dbReference type="EMBL" id="CADCTN010000136">
    <property type="protein sequence ID" value="CAA9247600.1"/>
    <property type="molecule type" value="Genomic_DNA"/>
</dbReference>
<evidence type="ECO:0000256" key="1">
    <source>
        <dbReference type="SAM" id="MobiDB-lite"/>
    </source>
</evidence>
<reference evidence="2" key="1">
    <citation type="submission" date="2020-02" db="EMBL/GenBank/DDBJ databases">
        <authorList>
            <person name="Meier V. D."/>
        </authorList>
    </citation>
    <scope>NUCLEOTIDE SEQUENCE</scope>
    <source>
        <strain evidence="2">AVDCRST_MAG52</strain>
    </source>
</reference>
<accession>A0A6J4IB46</accession>
<sequence length="217" mass="23497">VVLPVQDAARLPRGRASRPPRPAAARARDPRRQRQPHPAAVPRGHPDGRLRRRLFLGGGEGLLGDPGRVLHRRRLRGRHHAEPDVRGGLLGAHRAHRGRAGRLRPGRDLLRAAAQGVLGGPRPDAGHAAGQRRRHAVPLGHLLPVPRAGSRRPRHAGGLPGAPEGGRLRRDHHRGRAPGRVVLRRGLPPAVPLQGAPRLLPGALDRRLLPRGPARRL</sequence>
<proteinExistence type="predicted"/>
<feature type="region of interest" description="Disordered" evidence="1">
    <location>
        <begin position="1"/>
        <end position="50"/>
    </location>
</feature>
<gene>
    <name evidence="2" type="ORF">AVDCRST_MAG52-1981</name>
</gene>
<dbReference type="AlphaFoldDB" id="A0A6J4IB46"/>
<evidence type="ECO:0000313" key="2">
    <source>
        <dbReference type="EMBL" id="CAA9247600.1"/>
    </source>
</evidence>
<feature type="region of interest" description="Disordered" evidence="1">
    <location>
        <begin position="144"/>
        <end position="179"/>
    </location>
</feature>
<feature type="non-terminal residue" evidence="2">
    <location>
        <position position="1"/>
    </location>
</feature>
<organism evidence="2">
    <name type="scientific">uncultured Blastococcus sp</name>
    <dbReference type="NCBI Taxonomy" id="217144"/>
    <lineage>
        <taxon>Bacteria</taxon>
        <taxon>Bacillati</taxon>
        <taxon>Actinomycetota</taxon>
        <taxon>Actinomycetes</taxon>
        <taxon>Geodermatophilales</taxon>
        <taxon>Geodermatophilaceae</taxon>
        <taxon>Blastococcus</taxon>
        <taxon>environmental samples</taxon>
    </lineage>
</organism>
<dbReference type="EC" id="1.8.4.11" evidence="2"/>
<keyword evidence="2" id="KW-0560">Oxidoreductase</keyword>